<reference evidence="10 11" key="1">
    <citation type="submission" date="2018-03" db="EMBL/GenBank/DDBJ databases">
        <title>Genomic Encyclopedia of Type Strains, Phase III (KMG-III): the genomes of soil and plant-associated and newly described type strains.</title>
        <authorList>
            <person name="Whitman W."/>
        </authorList>
    </citation>
    <scope>NUCLEOTIDE SEQUENCE [LARGE SCALE GENOMIC DNA]</scope>
    <source>
        <strain evidence="10 11">CGMCC 1.12152</strain>
    </source>
</reference>
<evidence type="ECO:0000256" key="6">
    <source>
        <dbReference type="ARBA" id="ARBA00023125"/>
    </source>
</evidence>
<comment type="cofactor">
    <cofactor evidence="8">
        <name>Zn(2+)</name>
        <dbReference type="ChEBI" id="CHEBI:29105"/>
    </cofactor>
    <text evidence="8">Binds 1 zinc ion.</text>
</comment>
<dbReference type="NCBIfam" id="TIGR00244">
    <property type="entry name" value="transcriptional regulator NrdR"/>
    <property type="match status" value="1"/>
</dbReference>
<dbReference type="GO" id="GO:0005524">
    <property type="term" value="F:ATP binding"/>
    <property type="evidence" value="ECO:0007669"/>
    <property type="project" value="UniProtKB-UniRule"/>
</dbReference>
<dbReference type="PANTHER" id="PTHR30455">
    <property type="entry name" value="TRANSCRIPTIONAL REPRESSOR NRDR"/>
    <property type="match status" value="1"/>
</dbReference>
<evidence type="ECO:0000256" key="3">
    <source>
        <dbReference type="ARBA" id="ARBA00022771"/>
    </source>
</evidence>
<keyword evidence="8" id="KW-0862">Zinc</keyword>
<dbReference type="AlphaFoldDB" id="A0A2T0V8G1"/>
<dbReference type="OrthoDB" id="9807461at2"/>
<keyword evidence="11" id="KW-1185">Reference proteome</keyword>
<evidence type="ECO:0000256" key="5">
    <source>
        <dbReference type="ARBA" id="ARBA00023015"/>
    </source>
</evidence>
<dbReference type="PROSITE" id="PS51161">
    <property type="entry name" value="ATP_CONE"/>
    <property type="match status" value="1"/>
</dbReference>
<dbReference type="InterPro" id="IPR003796">
    <property type="entry name" value="RNR_NrdR-like"/>
</dbReference>
<keyword evidence="5 8" id="KW-0805">Transcription regulation</keyword>
<sequence length="166" mass="18936">MHCPFCGANDTRVTDSRLVAEGDQVRRRRQCASCHERFTTYETAELLMPRVVKSDGSRESFNEAKLRDGMVRALEKRPVSAEAIEAAVERIRQTLRARGDREINARDIGESVMQALKNLDQVAYIRFASVYRKFQDLDEFRAEIDRLSQEPGQLSAAMQKEPPSES</sequence>
<dbReference type="HAMAP" id="MF_00440">
    <property type="entry name" value="NrdR"/>
    <property type="match status" value="1"/>
</dbReference>
<dbReference type="GO" id="GO:0045892">
    <property type="term" value="P:negative regulation of DNA-templated transcription"/>
    <property type="evidence" value="ECO:0007669"/>
    <property type="project" value="UniProtKB-UniRule"/>
</dbReference>
<evidence type="ECO:0000256" key="1">
    <source>
        <dbReference type="ARBA" id="ARBA00022491"/>
    </source>
</evidence>
<keyword evidence="6 8" id="KW-0238">DNA-binding</keyword>
<dbReference type="Pfam" id="PF03477">
    <property type="entry name" value="ATP-cone"/>
    <property type="match status" value="1"/>
</dbReference>
<accession>A0A2T0V8G1</accession>
<dbReference type="InterPro" id="IPR005144">
    <property type="entry name" value="ATP-cone_dom"/>
</dbReference>
<dbReference type="InterPro" id="IPR055173">
    <property type="entry name" value="NrdR-like_N"/>
</dbReference>
<dbReference type="GO" id="GO:0003677">
    <property type="term" value="F:DNA binding"/>
    <property type="evidence" value="ECO:0007669"/>
    <property type="project" value="UniProtKB-KW"/>
</dbReference>
<keyword evidence="7 8" id="KW-0804">Transcription</keyword>
<feature type="zinc finger region" evidence="8">
    <location>
        <begin position="3"/>
        <end position="34"/>
    </location>
</feature>
<comment type="function">
    <text evidence="8">Negatively regulates transcription of bacterial ribonucleotide reductase nrd genes and operons by binding to NrdR-boxes.</text>
</comment>
<dbReference type="PANTHER" id="PTHR30455:SF2">
    <property type="entry name" value="TRANSCRIPTIONAL REPRESSOR NRDR"/>
    <property type="match status" value="1"/>
</dbReference>
<evidence type="ECO:0000256" key="4">
    <source>
        <dbReference type="ARBA" id="ARBA00022840"/>
    </source>
</evidence>
<dbReference type="GO" id="GO:0008270">
    <property type="term" value="F:zinc ion binding"/>
    <property type="evidence" value="ECO:0007669"/>
    <property type="project" value="UniProtKB-UniRule"/>
</dbReference>
<keyword evidence="1 8" id="KW-0678">Repressor</keyword>
<organism evidence="10 11">
    <name type="scientific">Vreelandella songnenensis</name>
    <dbReference type="NCBI Taxonomy" id="1176243"/>
    <lineage>
        <taxon>Bacteria</taxon>
        <taxon>Pseudomonadati</taxon>
        <taxon>Pseudomonadota</taxon>
        <taxon>Gammaproteobacteria</taxon>
        <taxon>Oceanospirillales</taxon>
        <taxon>Halomonadaceae</taxon>
        <taxon>Vreelandella</taxon>
    </lineage>
</organism>
<comment type="similarity">
    <text evidence="8">Belongs to the NrdR family.</text>
</comment>
<comment type="caution">
    <text evidence="10">The sequence shown here is derived from an EMBL/GenBank/DDBJ whole genome shotgun (WGS) entry which is preliminary data.</text>
</comment>
<gene>
    <name evidence="8" type="primary">nrdR</name>
    <name evidence="10" type="ORF">B0H98_101388</name>
</gene>
<evidence type="ECO:0000256" key="7">
    <source>
        <dbReference type="ARBA" id="ARBA00023163"/>
    </source>
</evidence>
<protein>
    <recommendedName>
        <fullName evidence="8">Transcriptional repressor NrdR</fullName>
    </recommendedName>
</protein>
<dbReference type="Proteomes" id="UP000237647">
    <property type="component" value="Unassembled WGS sequence"/>
</dbReference>
<keyword evidence="3 8" id="KW-0863">Zinc-finger</keyword>
<name>A0A2T0V8G1_9GAMM</name>
<proteinExistence type="inferred from homology"/>
<evidence type="ECO:0000259" key="9">
    <source>
        <dbReference type="PROSITE" id="PS51161"/>
    </source>
</evidence>
<dbReference type="EMBL" id="PVTK01000001">
    <property type="protein sequence ID" value="PRY66407.1"/>
    <property type="molecule type" value="Genomic_DNA"/>
</dbReference>
<evidence type="ECO:0000256" key="2">
    <source>
        <dbReference type="ARBA" id="ARBA00022741"/>
    </source>
</evidence>
<feature type="domain" description="ATP-cone" evidence="9">
    <location>
        <begin position="49"/>
        <end position="139"/>
    </location>
</feature>
<dbReference type="RefSeq" id="WP_106373379.1">
    <property type="nucleotide sequence ID" value="NZ_PVTK01000001.1"/>
</dbReference>
<dbReference type="Pfam" id="PF22811">
    <property type="entry name" value="Zn_ribbon_NrdR"/>
    <property type="match status" value="1"/>
</dbReference>
<evidence type="ECO:0000313" key="11">
    <source>
        <dbReference type="Proteomes" id="UP000237647"/>
    </source>
</evidence>
<keyword evidence="2 8" id="KW-0547">Nucleotide-binding</keyword>
<evidence type="ECO:0000256" key="8">
    <source>
        <dbReference type="HAMAP-Rule" id="MF_00440"/>
    </source>
</evidence>
<keyword evidence="4 8" id="KW-0067">ATP-binding</keyword>
<keyword evidence="8" id="KW-0479">Metal-binding</keyword>
<evidence type="ECO:0000313" key="10">
    <source>
        <dbReference type="EMBL" id="PRY66407.1"/>
    </source>
</evidence>